<dbReference type="STRING" id="1027371.GOALK_002_00350"/>
<evidence type="ECO:0000259" key="8">
    <source>
        <dbReference type="Pfam" id="PF02771"/>
    </source>
</evidence>
<protein>
    <submittedName>
        <fullName evidence="9">Putative acyl-CoA dehydrogenase</fullName>
    </submittedName>
</protein>
<dbReference type="InterPro" id="IPR009075">
    <property type="entry name" value="AcylCo_DH/oxidase_C"/>
</dbReference>
<dbReference type="SUPFAM" id="SSF56645">
    <property type="entry name" value="Acyl-CoA dehydrogenase NM domain-like"/>
    <property type="match status" value="1"/>
</dbReference>
<dbReference type="RefSeq" id="WP_006356752.1">
    <property type="nucleotide sequence ID" value="NZ_BACI01000002.1"/>
</dbReference>
<feature type="domain" description="Acyl-CoA dehydrogenase/oxidase N-terminal" evidence="8">
    <location>
        <begin position="9"/>
        <end position="104"/>
    </location>
</feature>
<sequence>MAIDAQERAALAEAVRDASSAGPREFLDDHGRPQRDGQLWKVLTEQMGLGGLLVPEADGGAGAGVAELAVVLENLGATLAVVPALSSIGIAGTLLRVAGTTQARAMSVRLSEDGLAATVCWPDPASMPPAGVSATACRATDSESVIVSGRAEFVLDGADADVVLVPVTIDGTDAIVAVDTAAPGLTRTAMTGLDLTRGMAVVEFLDAPGTLVADNVSLETAADLALVLIAAEQVGIAQQCLQVAVAWAKDRVQFDRPIGQFQAIKHQLVDLLMATELARSALDVAVAAADAYLAAPSDAVARELSVAASAAKARCGDAAMVVADECLHILGGIGFTWEHDAHLYLRRAKALEVLMGTPADHRSRYAVLLLEDSAR</sequence>
<dbReference type="Gene3D" id="1.10.540.10">
    <property type="entry name" value="Acyl-CoA dehydrogenase/oxidase, N-terminal domain"/>
    <property type="match status" value="1"/>
</dbReference>
<keyword evidence="4" id="KW-0274">FAD</keyword>
<gene>
    <name evidence="9" type="ORF">GOALK_002_00350</name>
</gene>
<dbReference type="EMBL" id="BACI01000002">
    <property type="protein sequence ID" value="GAA10570.1"/>
    <property type="molecule type" value="Genomic_DNA"/>
</dbReference>
<evidence type="ECO:0000313" key="10">
    <source>
        <dbReference type="Proteomes" id="UP000003558"/>
    </source>
</evidence>
<evidence type="ECO:0000313" key="9">
    <source>
        <dbReference type="EMBL" id="GAA10570.1"/>
    </source>
</evidence>
<dbReference type="Pfam" id="PF02771">
    <property type="entry name" value="Acyl-CoA_dh_N"/>
    <property type="match status" value="1"/>
</dbReference>
<organism evidence="9 10">
    <name type="scientific">Gordonia alkanivorans NBRC 16433</name>
    <dbReference type="NCBI Taxonomy" id="1027371"/>
    <lineage>
        <taxon>Bacteria</taxon>
        <taxon>Bacillati</taxon>
        <taxon>Actinomycetota</taxon>
        <taxon>Actinomycetes</taxon>
        <taxon>Mycobacteriales</taxon>
        <taxon>Gordoniaceae</taxon>
        <taxon>Gordonia</taxon>
    </lineage>
</organism>
<evidence type="ECO:0000256" key="3">
    <source>
        <dbReference type="ARBA" id="ARBA00022630"/>
    </source>
</evidence>
<reference evidence="9 10" key="1">
    <citation type="submission" date="2011-05" db="EMBL/GenBank/DDBJ databases">
        <title>Whole genome shotgun sequence of Gordonia alkanivorans NBRC 16433.</title>
        <authorList>
            <person name="Hosoyama A."/>
            <person name="Nakamura S."/>
            <person name="Takarada H."/>
            <person name="Tsuchikane K."/>
            <person name="Yamazaki S."/>
            <person name="Fujita N."/>
        </authorList>
    </citation>
    <scope>NUCLEOTIDE SEQUENCE [LARGE SCALE GENOMIC DNA]</scope>
    <source>
        <strain evidence="9 10">NBRC 16433</strain>
    </source>
</reference>
<dbReference type="InterPro" id="IPR036250">
    <property type="entry name" value="AcylCo_DH-like_C"/>
</dbReference>
<dbReference type="InterPro" id="IPR037069">
    <property type="entry name" value="AcylCoA_DH/ox_N_sf"/>
</dbReference>
<evidence type="ECO:0000256" key="2">
    <source>
        <dbReference type="ARBA" id="ARBA00009347"/>
    </source>
</evidence>
<feature type="region of interest" description="Disordered" evidence="6">
    <location>
        <begin position="14"/>
        <end position="33"/>
    </location>
</feature>
<dbReference type="PANTHER" id="PTHR43884">
    <property type="entry name" value="ACYL-COA DEHYDROGENASE"/>
    <property type="match status" value="1"/>
</dbReference>
<proteinExistence type="inferred from homology"/>
<dbReference type="InterPro" id="IPR013786">
    <property type="entry name" value="AcylCoA_DH/ox_N"/>
</dbReference>
<dbReference type="GO" id="GO:0050660">
    <property type="term" value="F:flavin adenine dinucleotide binding"/>
    <property type="evidence" value="ECO:0007669"/>
    <property type="project" value="InterPro"/>
</dbReference>
<evidence type="ECO:0000256" key="6">
    <source>
        <dbReference type="SAM" id="MobiDB-lite"/>
    </source>
</evidence>
<dbReference type="SUPFAM" id="SSF47203">
    <property type="entry name" value="Acyl-CoA dehydrogenase C-terminal domain-like"/>
    <property type="match status" value="1"/>
</dbReference>
<evidence type="ECO:0000256" key="1">
    <source>
        <dbReference type="ARBA" id="ARBA00001974"/>
    </source>
</evidence>
<evidence type="ECO:0000256" key="5">
    <source>
        <dbReference type="ARBA" id="ARBA00023002"/>
    </source>
</evidence>
<keyword evidence="3" id="KW-0285">Flavoprotein</keyword>
<keyword evidence="5" id="KW-0560">Oxidoreductase</keyword>
<dbReference type="PANTHER" id="PTHR43884:SF20">
    <property type="entry name" value="ACYL-COA DEHYDROGENASE FADE28"/>
    <property type="match status" value="1"/>
</dbReference>
<dbReference type="Gene3D" id="1.20.140.10">
    <property type="entry name" value="Butyryl-CoA Dehydrogenase, subunit A, domain 3"/>
    <property type="match status" value="1"/>
</dbReference>
<dbReference type="GO" id="GO:0003995">
    <property type="term" value="F:acyl-CoA dehydrogenase activity"/>
    <property type="evidence" value="ECO:0007669"/>
    <property type="project" value="TreeGrafter"/>
</dbReference>
<accession>F9VPN1</accession>
<comment type="similarity">
    <text evidence="2">Belongs to the acyl-CoA dehydrogenase family.</text>
</comment>
<dbReference type="Proteomes" id="UP000003558">
    <property type="component" value="Unassembled WGS sequence"/>
</dbReference>
<dbReference type="AlphaFoldDB" id="F9VPN1"/>
<evidence type="ECO:0000259" key="7">
    <source>
        <dbReference type="Pfam" id="PF00441"/>
    </source>
</evidence>
<dbReference type="Pfam" id="PF00441">
    <property type="entry name" value="Acyl-CoA_dh_1"/>
    <property type="match status" value="1"/>
</dbReference>
<dbReference type="InterPro" id="IPR009100">
    <property type="entry name" value="AcylCoA_DH/oxidase_NM_dom_sf"/>
</dbReference>
<comment type="caution">
    <text evidence="9">The sequence shown here is derived from an EMBL/GenBank/DDBJ whole genome shotgun (WGS) entry which is preliminary data.</text>
</comment>
<evidence type="ECO:0000256" key="4">
    <source>
        <dbReference type="ARBA" id="ARBA00022827"/>
    </source>
</evidence>
<dbReference type="eggNOG" id="COG1960">
    <property type="taxonomic scope" value="Bacteria"/>
</dbReference>
<feature type="domain" description="Acyl-CoA dehydrogenase/oxidase C-terminal" evidence="7">
    <location>
        <begin position="227"/>
        <end position="361"/>
    </location>
</feature>
<name>F9VPN1_9ACTN</name>
<comment type="cofactor">
    <cofactor evidence="1">
        <name>FAD</name>
        <dbReference type="ChEBI" id="CHEBI:57692"/>
    </cofactor>
</comment>